<reference evidence="2 3" key="1">
    <citation type="submission" date="2019-07" db="EMBL/GenBank/DDBJ databases">
        <title>De Novo Assembly of kiwifruit Actinidia rufa.</title>
        <authorList>
            <person name="Sugita-Konishi S."/>
            <person name="Sato K."/>
            <person name="Mori E."/>
            <person name="Abe Y."/>
            <person name="Kisaki G."/>
            <person name="Hamano K."/>
            <person name="Suezawa K."/>
            <person name="Otani M."/>
            <person name="Fukuda T."/>
            <person name="Manabe T."/>
            <person name="Gomi K."/>
            <person name="Tabuchi M."/>
            <person name="Akimitsu K."/>
            <person name="Kataoka I."/>
        </authorList>
    </citation>
    <scope>NUCLEOTIDE SEQUENCE [LARGE SCALE GENOMIC DNA]</scope>
    <source>
        <strain evidence="3">cv. Fuchu</strain>
    </source>
</reference>
<gene>
    <name evidence="2" type="ORF">Acr_24g0004510</name>
</gene>
<keyword evidence="3" id="KW-1185">Reference proteome</keyword>
<feature type="region of interest" description="Disordered" evidence="1">
    <location>
        <begin position="1"/>
        <end position="25"/>
    </location>
</feature>
<comment type="caution">
    <text evidence="2">The sequence shown here is derived from an EMBL/GenBank/DDBJ whole genome shotgun (WGS) entry which is preliminary data.</text>
</comment>
<proteinExistence type="predicted"/>
<feature type="region of interest" description="Disordered" evidence="1">
    <location>
        <begin position="65"/>
        <end position="135"/>
    </location>
</feature>
<organism evidence="2 3">
    <name type="scientific">Actinidia rufa</name>
    <dbReference type="NCBI Taxonomy" id="165716"/>
    <lineage>
        <taxon>Eukaryota</taxon>
        <taxon>Viridiplantae</taxon>
        <taxon>Streptophyta</taxon>
        <taxon>Embryophyta</taxon>
        <taxon>Tracheophyta</taxon>
        <taxon>Spermatophyta</taxon>
        <taxon>Magnoliopsida</taxon>
        <taxon>eudicotyledons</taxon>
        <taxon>Gunneridae</taxon>
        <taxon>Pentapetalae</taxon>
        <taxon>asterids</taxon>
        <taxon>Ericales</taxon>
        <taxon>Actinidiaceae</taxon>
        <taxon>Actinidia</taxon>
    </lineage>
</organism>
<evidence type="ECO:0000256" key="1">
    <source>
        <dbReference type="SAM" id="MobiDB-lite"/>
    </source>
</evidence>
<feature type="compositionally biased region" description="Basic and acidic residues" evidence="1">
    <location>
        <begin position="102"/>
        <end position="112"/>
    </location>
</feature>
<feature type="compositionally biased region" description="Basic and acidic residues" evidence="1">
    <location>
        <begin position="122"/>
        <end position="135"/>
    </location>
</feature>
<sequence length="135" mass="15440">MANMREGSVNKEATGETITRGEFRQFQPETHQILRDLQEAIAALLPREPYHGVAGWRQECHERDHLGYDRGPAHSNRPQAYEDERSEDEAYAYEVFGGGRDQGGHGQRDCDLGNHGQGGRMYSREDKKEKTLTFF</sequence>
<accession>A0A7J0GU55</accession>
<dbReference type="AlphaFoldDB" id="A0A7J0GU55"/>
<evidence type="ECO:0000313" key="3">
    <source>
        <dbReference type="Proteomes" id="UP000585474"/>
    </source>
</evidence>
<dbReference type="OrthoDB" id="1934635at2759"/>
<name>A0A7J0GU55_9ERIC</name>
<dbReference type="EMBL" id="BJWL01000024">
    <property type="protein sequence ID" value="GFZ14261.1"/>
    <property type="molecule type" value="Genomic_DNA"/>
</dbReference>
<dbReference type="Proteomes" id="UP000585474">
    <property type="component" value="Unassembled WGS sequence"/>
</dbReference>
<protein>
    <submittedName>
        <fullName evidence="2">Uncharacterized protein</fullName>
    </submittedName>
</protein>
<evidence type="ECO:0000313" key="2">
    <source>
        <dbReference type="EMBL" id="GFZ14261.1"/>
    </source>
</evidence>